<gene>
    <name evidence="1" type="ORF">ADS77_20685</name>
</gene>
<sequence>MNIKIGLTNRYGYELIAYPFNGGACPDNGEKIAPLEGKGELTIASGENAIIDVPGMGSLLVQFLGEQKLENFHDRACESPSEFDQYEQMALLRYKTTELYWRFPSSDDAQLELSVNDIGTVCLDKVLSGEARRVSLPEFFIPPVFLPSGVDEQESQAE</sequence>
<protein>
    <submittedName>
        <fullName evidence="1">Uncharacterized protein</fullName>
    </submittedName>
</protein>
<dbReference type="RefSeq" id="WP_054456094.1">
    <property type="nucleotide sequence ID" value="NZ_LHPH01000037.1"/>
</dbReference>
<dbReference type="OrthoDB" id="6288142at2"/>
<reference evidence="1 2" key="1">
    <citation type="submission" date="2015-08" db="EMBL/GenBank/DDBJ databases">
        <title>Draft Genome Sequence of Pseudoalteromonas porphyrae UCD-SED14.</title>
        <authorList>
            <person name="Coil D.A."/>
            <person name="Jospin G."/>
            <person name="Lee R.D."/>
            <person name="Eisen J.A."/>
        </authorList>
    </citation>
    <scope>NUCLEOTIDE SEQUENCE [LARGE SCALE GENOMIC DNA]</scope>
    <source>
        <strain evidence="1 2">UCD-SED14</strain>
    </source>
</reference>
<organism evidence="1 2">
    <name type="scientific">Pseudoalteromonas porphyrae</name>
    <dbReference type="NCBI Taxonomy" id="187330"/>
    <lineage>
        <taxon>Bacteria</taxon>
        <taxon>Pseudomonadati</taxon>
        <taxon>Pseudomonadota</taxon>
        <taxon>Gammaproteobacteria</taxon>
        <taxon>Alteromonadales</taxon>
        <taxon>Pseudoalteromonadaceae</taxon>
        <taxon>Pseudoalteromonas</taxon>
    </lineage>
</organism>
<accession>A0A0N1EJK2</accession>
<evidence type="ECO:0000313" key="2">
    <source>
        <dbReference type="Proteomes" id="UP000037848"/>
    </source>
</evidence>
<proteinExistence type="predicted"/>
<dbReference type="Proteomes" id="UP000037848">
    <property type="component" value="Unassembled WGS sequence"/>
</dbReference>
<keyword evidence="2" id="KW-1185">Reference proteome</keyword>
<name>A0A0N1EJK2_9GAMM</name>
<evidence type="ECO:0000313" key="1">
    <source>
        <dbReference type="EMBL" id="KPH56705.1"/>
    </source>
</evidence>
<dbReference type="PATRIC" id="fig|187330.3.peg.3065"/>
<comment type="caution">
    <text evidence="1">The sequence shown here is derived from an EMBL/GenBank/DDBJ whole genome shotgun (WGS) entry which is preliminary data.</text>
</comment>
<dbReference type="EMBL" id="LHPH01000037">
    <property type="protein sequence ID" value="KPH56705.1"/>
    <property type="molecule type" value="Genomic_DNA"/>
</dbReference>
<dbReference type="AlphaFoldDB" id="A0A0N1EJK2"/>